<dbReference type="Pfam" id="PF10926">
    <property type="entry name" value="DUF2800"/>
    <property type="match status" value="1"/>
</dbReference>
<proteinExistence type="predicted"/>
<feature type="region of interest" description="Disordered" evidence="1">
    <location>
        <begin position="1"/>
        <end position="86"/>
    </location>
</feature>
<evidence type="ECO:0000313" key="2">
    <source>
        <dbReference type="EMBL" id="PKZ40701.1"/>
    </source>
</evidence>
<name>A0A2I1P7X2_9MICO</name>
<protein>
    <submittedName>
        <fullName evidence="2">Uncharacterized protein</fullName>
    </submittedName>
</protein>
<dbReference type="EMBL" id="PKIZ01000104">
    <property type="protein sequence ID" value="PKZ40701.1"/>
    <property type="molecule type" value="Genomic_DNA"/>
</dbReference>
<feature type="compositionally biased region" description="Basic residues" evidence="1">
    <location>
        <begin position="57"/>
        <end position="69"/>
    </location>
</feature>
<reference evidence="2 3" key="1">
    <citation type="submission" date="2017-12" db="EMBL/GenBank/DDBJ databases">
        <title>Phylogenetic diversity of female urinary microbiome.</title>
        <authorList>
            <person name="Thomas-White K."/>
            <person name="Wolfe A.J."/>
        </authorList>
    </citation>
    <scope>NUCLEOTIDE SEQUENCE [LARGE SCALE GENOMIC DNA]</scope>
    <source>
        <strain evidence="2 3">UMB1298</strain>
    </source>
</reference>
<dbReference type="Proteomes" id="UP000234206">
    <property type="component" value="Unassembled WGS sequence"/>
</dbReference>
<dbReference type="AlphaFoldDB" id="A0A2I1P7X2"/>
<keyword evidence="3" id="KW-1185">Reference proteome</keyword>
<organism evidence="2 3">
    <name type="scientific">Kytococcus schroeteri</name>
    <dbReference type="NCBI Taxonomy" id="138300"/>
    <lineage>
        <taxon>Bacteria</taxon>
        <taxon>Bacillati</taxon>
        <taxon>Actinomycetota</taxon>
        <taxon>Actinomycetes</taxon>
        <taxon>Micrococcales</taxon>
        <taxon>Kytococcaceae</taxon>
        <taxon>Kytococcus</taxon>
    </lineage>
</organism>
<dbReference type="InterPro" id="IPR021229">
    <property type="entry name" value="DUF2800"/>
</dbReference>
<feature type="compositionally biased region" description="Polar residues" evidence="1">
    <location>
        <begin position="44"/>
        <end position="56"/>
    </location>
</feature>
<evidence type="ECO:0000256" key="1">
    <source>
        <dbReference type="SAM" id="MobiDB-lite"/>
    </source>
</evidence>
<sequence length="86" mass="9549">MNCTPSARIEETKSDSESDAAAQGTAAHELAEHKLRQALGIDVTSPTSDWQDQTARQHLRDHVARRRPQHLGGRGARPGSEARRRR</sequence>
<accession>A0A2I1P7X2</accession>
<comment type="caution">
    <text evidence="2">The sequence shown here is derived from an EMBL/GenBank/DDBJ whole genome shotgun (WGS) entry which is preliminary data.</text>
</comment>
<gene>
    <name evidence="2" type="ORF">CYJ76_11725</name>
</gene>
<evidence type="ECO:0000313" key="3">
    <source>
        <dbReference type="Proteomes" id="UP000234206"/>
    </source>
</evidence>
<dbReference type="OrthoDB" id="9766061at2"/>